<dbReference type="EMBL" id="JH657979">
    <property type="protein sequence ID" value="EXM17975.1"/>
    <property type="molecule type" value="Genomic_DNA"/>
</dbReference>
<protein>
    <recommendedName>
        <fullName evidence="6">Lipase-like C-terminal domain-containing protein</fullName>
    </recommendedName>
</protein>
<reference evidence="7" key="2">
    <citation type="submission" date="2012-05" db="EMBL/GenBank/DDBJ databases">
        <title>The Genome Annotation of Fusarium oxysporum Cotton.</title>
        <authorList>
            <consortium name="The Broad Institute Genomics Platform"/>
            <person name="Ma L.-J."/>
            <person name="Corby-Kistler H."/>
            <person name="Broz K."/>
            <person name="Gale L.R."/>
            <person name="Jonkers W."/>
            <person name="O'Donnell K."/>
            <person name="Ploetz R."/>
            <person name="Steinberg C."/>
            <person name="Schwartz D.C."/>
            <person name="VanEtten H."/>
            <person name="Zhou S."/>
            <person name="Young S.K."/>
            <person name="Zeng Q."/>
            <person name="Gargeya S."/>
            <person name="Fitzgerald M."/>
            <person name="Abouelleil A."/>
            <person name="Alvarado L."/>
            <person name="Chapman S.B."/>
            <person name="Gainer-Dewar J."/>
            <person name="Goldberg J."/>
            <person name="Griggs A."/>
            <person name="Gujja S."/>
            <person name="Hansen M."/>
            <person name="Howarth C."/>
            <person name="Imamovic A."/>
            <person name="Ireland A."/>
            <person name="Larimer J."/>
            <person name="McCowan C."/>
            <person name="Murphy C."/>
            <person name="Pearson M."/>
            <person name="Poon T.W."/>
            <person name="Priest M."/>
            <person name="Roberts A."/>
            <person name="Saif S."/>
            <person name="Shea T."/>
            <person name="Sykes S."/>
            <person name="Wortman J."/>
            <person name="Nusbaum C."/>
            <person name="Birren B."/>
        </authorList>
    </citation>
    <scope>NUCLEOTIDE SEQUENCE</scope>
    <source>
        <strain evidence="7">25433</strain>
    </source>
</reference>
<name>X0MBH8_FUSOX</name>
<dbReference type="InterPro" id="IPR029058">
    <property type="entry name" value="AB_hydrolase_fold"/>
</dbReference>
<evidence type="ECO:0000256" key="4">
    <source>
        <dbReference type="ARBA" id="ARBA00022801"/>
    </source>
</evidence>
<keyword evidence="2" id="KW-0964">Secreted</keyword>
<evidence type="ECO:0000256" key="1">
    <source>
        <dbReference type="ARBA" id="ARBA00004613"/>
    </source>
</evidence>
<dbReference type="PANTHER" id="PTHR34043:SF3">
    <property type="entry name" value="ALPHA_BETA-HYDROLASES SUPERFAMILY PROTEIN"/>
    <property type="match status" value="1"/>
</dbReference>
<evidence type="ECO:0000256" key="2">
    <source>
        <dbReference type="ARBA" id="ARBA00022525"/>
    </source>
</evidence>
<dbReference type="InterPro" id="IPR013207">
    <property type="entry name" value="LGFP"/>
</dbReference>
<keyword evidence="3" id="KW-0732">Signal</keyword>
<dbReference type="Pfam" id="PF24708">
    <property type="entry name" value="Lip_C"/>
    <property type="match status" value="1"/>
</dbReference>
<gene>
    <name evidence="7" type="ORF">FOTG_13944</name>
</gene>
<evidence type="ECO:0000256" key="5">
    <source>
        <dbReference type="ARBA" id="ARBA00023098"/>
    </source>
</evidence>
<keyword evidence="5" id="KW-0443">Lipid metabolism</keyword>
<keyword evidence="4" id="KW-0378">Hydrolase</keyword>
<dbReference type="Gene3D" id="3.40.50.1820">
    <property type="entry name" value="alpha/beta hydrolase"/>
    <property type="match status" value="1"/>
</dbReference>
<dbReference type="Proteomes" id="UP000030701">
    <property type="component" value="Unassembled WGS sequence"/>
</dbReference>
<dbReference type="OrthoDB" id="206848at2759"/>
<sequence>MELCTGYQTWELFALSTSRNDKSNSLGGPLGSLGFPVHDEQPIKTAPGTFFKFENGKIFWRSTPKSISVSINSVYNFSIDQIQCMSTRSRVSDTLFVTASISIFGRDPVTVTKELGDHGVGFTYYNIELENIPLADEEIALFVYMIMNSGDSGVKSKVESMGRDLATKGAQIAGEKAGQAIGAEIAGKAGLAGAIAAVGTWLGRLLGTPAPVVGNVIGGLLGSLTGGFALPGTPPGAPGAFVPVDFGLGHPSPYPLLLRDAQTPRSVVYGPLPAGWQWSATNRVNFICHSQGSTTIRYLIELLSGAKGPNFPQFLGVDRRSWVKSVVTLGTPHKGTTVTDVVNDILPPRGLDPLIDFITSCSYEPRQDRIYDLHLDHWGFFRNPGETYSQMRARIAPDITAWWTGLHNGLYDNSIPGIGKLNAFAPTPSPNIYYFTMSFCATRSFPKDTLTTQDINGLLALFPLNQVWNPLGVWGRVAAPFQPLGTRLGILPSLYAALTWITNVANRHLKIMQYFSQIPRPGSQIPRQDMLPLIMYPAYAMGGRGTTLPGITLQEFQHNDGIVNTRSMDGPSTGPVNHGSFTAPLAAAAPAKLKGIYWNLGANATIDHADQIGVFTDPDTFREVQVMYMLFAELGDRLP</sequence>
<comment type="subcellular location">
    <subcellularLocation>
        <location evidence="1">Secreted</location>
    </subcellularLocation>
</comment>
<dbReference type="PANTHER" id="PTHR34043">
    <property type="entry name" value="ALPHA/BETA-HYDROLASES SUPERFAMILY PROTEIN"/>
    <property type="match status" value="1"/>
</dbReference>
<dbReference type="InterPro" id="IPR056304">
    <property type="entry name" value="Lip-like_C"/>
</dbReference>
<evidence type="ECO:0000259" key="6">
    <source>
        <dbReference type="Pfam" id="PF24708"/>
    </source>
</evidence>
<dbReference type="AlphaFoldDB" id="X0MBH8"/>
<organism evidence="7">
    <name type="scientific">Fusarium oxysporum f. sp. vasinfectum 25433</name>
    <dbReference type="NCBI Taxonomy" id="1089449"/>
    <lineage>
        <taxon>Eukaryota</taxon>
        <taxon>Fungi</taxon>
        <taxon>Dikarya</taxon>
        <taxon>Ascomycota</taxon>
        <taxon>Pezizomycotina</taxon>
        <taxon>Sordariomycetes</taxon>
        <taxon>Hypocreomycetidae</taxon>
        <taxon>Hypocreales</taxon>
        <taxon>Nectriaceae</taxon>
        <taxon>Fusarium</taxon>
        <taxon>Fusarium oxysporum species complex</taxon>
    </lineage>
</organism>
<dbReference type="SUPFAM" id="SSF53474">
    <property type="entry name" value="alpha/beta-Hydrolases"/>
    <property type="match status" value="1"/>
</dbReference>
<evidence type="ECO:0000256" key="3">
    <source>
        <dbReference type="ARBA" id="ARBA00022729"/>
    </source>
</evidence>
<dbReference type="GO" id="GO:0005576">
    <property type="term" value="C:extracellular region"/>
    <property type="evidence" value="ECO:0007669"/>
    <property type="project" value="UniProtKB-SubCell"/>
</dbReference>
<proteinExistence type="predicted"/>
<feature type="domain" description="Lipase-like C-terminal" evidence="6">
    <location>
        <begin position="277"/>
        <end position="457"/>
    </location>
</feature>
<dbReference type="HOGENOM" id="CLU_031060_0_0_1"/>
<accession>X0MBH8</accession>
<reference evidence="7" key="1">
    <citation type="submission" date="2011-11" db="EMBL/GenBank/DDBJ databases">
        <title>The Genome Sequence of Fusarium oxysporum Cotton.</title>
        <authorList>
            <consortium name="The Broad Institute Genome Sequencing Platform"/>
            <person name="Ma L.-J."/>
            <person name="Gale L.R."/>
            <person name="Schwartz D.C."/>
            <person name="Zhou S."/>
            <person name="Corby-Kistler H."/>
            <person name="Young S.K."/>
            <person name="Zeng Q."/>
            <person name="Gargeya S."/>
            <person name="Fitzgerald M."/>
            <person name="Haas B."/>
            <person name="Abouelleil A."/>
            <person name="Alvarado L."/>
            <person name="Arachchi H.M."/>
            <person name="Berlin A."/>
            <person name="Brown A."/>
            <person name="Chapman S.B."/>
            <person name="Chen Z."/>
            <person name="Dunbar C."/>
            <person name="Freedman E."/>
            <person name="Gearin G."/>
            <person name="Goldberg J."/>
            <person name="Griggs A."/>
            <person name="Gujja S."/>
            <person name="Heiman D."/>
            <person name="Howarth C."/>
            <person name="Larson L."/>
            <person name="Lui A."/>
            <person name="MacDonald P.J.P."/>
            <person name="Montmayeur A."/>
            <person name="Murphy C."/>
            <person name="Neiman D."/>
            <person name="Pearson M."/>
            <person name="Priest M."/>
            <person name="Roberts A."/>
            <person name="Saif S."/>
            <person name="Shea T."/>
            <person name="Shenoy N."/>
            <person name="Sisk P."/>
            <person name="Stolte C."/>
            <person name="Sykes S."/>
            <person name="Wortman J."/>
            <person name="Nusbaum C."/>
            <person name="Birren B."/>
        </authorList>
    </citation>
    <scope>NUCLEOTIDE SEQUENCE [LARGE SCALE GENOMIC DNA]</scope>
    <source>
        <strain evidence="7">25433</strain>
    </source>
</reference>
<dbReference type="Pfam" id="PF08310">
    <property type="entry name" value="LGFP"/>
    <property type="match status" value="1"/>
</dbReference>
<dbReference type="GO" id="GO:0016787">
    <property type="term" value="F:hydrolase activity"/>
    <property type="evidence" value="ECO:0007669"/>
    <property type="project" value="UniProtKB-KW"/>
</dbReference>
<evidence type="ECO:0000313" key="7">
    <source>
        <dbReference type="EMBL" id="EXM17975.1"/>
    </source>
</evidence>
<dbReference type="GO" id="GO:0006629">
    <property type="term" value="P:lipid metabolic process"/>
    <property type="evidence" value="ECO:0007669"/>
    <property type="project" value="UniProtKB-KW"/>
</dbReference>